<comment type="caution">
    <text evidence="1">The sequence shown here is derived from an EMBL/GenBank/DDBJ whole genome shotgun (WGS) entry which is preliminary data.</text>
</comment>
<dbReference type="Proteomes" id="UP001060085">
    <property type="component" value="Linkage Group LG06"/>
</dbReference>
<name>A0ACC0AEP7_CATRO</name>
<dbReference type="EMBL" id="CM044706">
    <property type="protein sequence ID" value="KAI5658912.1"/>
    <property type="molecule type" value="Genomic_DNA"/>
</dbReference>
<organism evidence="1 2">
    <name type="scientific">Catharanthus roseus</name>
    <name type="common">Madagascar periwinkle</name>
    <name type="synonym">Vinca rosea</name>
    <dbReference type="NCBI Taxonomy" id="4058"/>
    <lineage>
        <taxon>Eukaryota</taxon>
        <taxon>Viridiplantae</taxon>
        <taxon>Streptophyta</taxon>
        <taxon>Embryophyta</taxon>
        <taxon>Tracheophyta</taxon>
        <taxon>Spermatophyta</taxon>
        <taxon>Magnoliopsida</taxon>
        <taxon>eudicotyledons</taxon>
        <taxon>Gunneridae</taxon>
        <taxon>Pentapetalae</taxon>
        <taxon>asterids</taxon>
        <taxon>lamiids</taxon>
        <taxon>Gentianales</taxon>
        <taxon>Apocynaceae</taxon>
        <taxon>Rauvolfioideae</taxon>
        <taxon>Vinceae</taxon>
        <taxon>Catharanthinae</taxon>
        <taxon>Catharanthus</taxon>
    </lineage>
</organism>
<reference evidence="2" key="1">
    <citation type="journal article" date="2023" name="Nat. Plants">
        <title>Single-cell RNA sequencing provides a high-resolution roadmap for understanding the multicellular compartmentation of specialized metabolism.</title>
        <authorList>
            <person name="Sun S."/>
            <person name="Shen X."/>
            <person name="Li Y."/>
            <person name="Li Y."/>
            <person name="Wang S."/>
            <person name="Li R."/>
            <person name="Zhang H."/>
            <person name="Shen G."/>
            <person name="Guo B."/>
            <person name="Wei J."/>
            <person name="Xu J."/>
            <person name="St-Pierre B."/>
            <person name="Chen S."/>
            <person name="Sun C."/>
        </authorList>
    </citation>
    <scope>NUCLEOTIDE SEQUENCE [LARGE SCALE GENOMIC DNA]</scope>
</reference>
<evidence type="ECO:0000313" key="2">
    <source>
        <dbReference type="Proteomes" id="UP001060085"/>
    </source>
</evidence>
<sequence>MARIGKTSHKQEIPASWGSIGVEKDCPCLTFQAEAANVNAEFLERRNKSWFVKANSGSDLIIQVGQDSFYLDKLSMVSTSGYINRLVIESNAEKGPGMIEIDNLPGGAKMFELVMKFSYGMKINLTAANIGPLYCAANFLEMSEDLKPGNLISVAEAFMSYVILSSWKGTFRILKSCETISSWAKDLQVLRQCAESIAWKVCREKNSNDFFNDEMFMNLTREKEQSEDWWFEDVSSLRIDHFIELIAAVKRKKIKPEIVGSCIAHWTRKWLSQITITNKNLNHKSLAVRLHRVTAENIIRMIPAEANSISCNFLLHLFKIGLVLQVNSGLLNQLERRIAFGIENCKATDLLIRNSLTLFDVDVVTKVVQTYVSSASSNLQSKISVVGRLMDEYLMLVARDVNLPATSFQLLIEALPRSARSCNDNLYRAIDMYLKAHPNLTEEGRNNICRAIDYYKLSQEARKHATKNDRLPMNMATQFILLEQVSMTRTLAAVGSKYQRTKSQAILRVNKGLGKQWMSSSKEMEAMKHDVERLKIQHYYYLELSTMDSTVPLTNNSASTKPQETCLKTKLYSITNKTGKKVENGSCISYCMTA</sequence>
<proteinExistence type="predicted"/>
<evidence type="ECO:0000313" key="1">
    <source>
        <dbReference type="EMBL" id="KAI5658912.1"/>
    </source>
</evidence>
<gene>
    <name evidence="1" type="ORF">M9H77_27705</name>
</gene>
<keyword evidence="2" id="KW-1185">Reference proteome</keyword>
<protein>
    <submittedName>
        <fullName evidence="1">Uncharacterized protein</fullName>
    </submittedName>
</protein>
<accession>A0ACC0AEP7</accession>